<name>X1U5D2_9ZZZZ</name>
<gene>
    <name evidence="1" type="ORF">S12H4_53031</name>
</gene>
<feature type="non-terminal residue" evidence="1">
    <location>
        <position position="1"/>
    </location>
</feature>
<organism evidence="1">
    <name type="scientific">marine sediment metagenome</name>
    <dbReference type="NCBI Taxonomy" id="412755"/>
    <lineage>
        <taxon>unclassified sequences</taxon>
        <taxon>metagenomes</taxon>
        <taxon>ecological metagenomes</taxon>
    </lineage>
</organism>
<dbReference type="EMBL" id="BARW01033713">
    <property type="protein sequence ID" value="GAJ12709.1"/>
    <property type="molecule type" value="Genomic_DNA"/>
</dbReference>
<protein>
    <submittedName>
        <fullName evidence="1">Uncharacterized protein</fullName>
    </submittedName>
</protein>
<sequence>SPIFISLISNPNIRGRPNPSSGLSILDKTIPLLLIG</sequence>
<accession>X1U5D2</accession>
<evidence type="ECO:0000313" key="1">
    <source>
        <dbReference type="EMBL" id="GAJ12709.1"/>
    </source>
</evidence>
<proteinExistence type="predicted"/>
<reference evidence="1" key="1">
    <citation type="journal article" date="2014" name="Front. Microbiol.">
        <title>High frequency of phylogenetically diverse reductive dehalogenase-homologous genes in deep subseafloor sedimentary metagenomes.</title>
        <authorList>
            <person name="Kawai M."/>
            <person name="Futagami T."/>
            <person name="Toyoda A."/>
            <person name="Takaki Y."/>
            <person name="Nishi S."/>
            <person name="Hori S."/>
            <person name="Arai W."/>
            <person name="Tsubouchi T."/>
            <person name="Morono Y."/>
            <person name="Uchiyama I."/>
            <person name="Ito T."/>
            <person name="Fujiyama A."/>
            <person name="Inagaki F."/>
            <person name="Takami H."/>
        </authorList>
    </citation>
    <scope>NUCLEOTIDE SEQUENCE</scope>
    <source>
        <strain evidence="1">Expedition CK06-06</strain>
    </source>
</reference>
<comment type="caution">
    <text evidence="1">The sequence shown here is derived from an EMBL/GenBank/DDBJ whole genome shotgun (WGS) entry which is preliminary data.</text>
</comment>
<dbReference type="AlphaFoldDB" id="X1U5D2"/>